<evidence type="ECO:0000313" key="7">
    <source>
        <dbReference type="EMBL" id="KAK8771788.1"/>
    </source>
</evidence>
<keyword evidence="2 5" id="KW-0812">Transmembrane</keyword>
<evidence type="ECO:0000256" key="4">
    <source>
        <dbReference type="ARBA" id="ARBA00023136"/>
    </source>
</evidence>
<dbReference type="Pfam" id="PF00083">
    <property type="entry name" value="Sugar_tr"/>
    <property type="match status" value="1"/>
</dbReference>
<evidence type="ECO:0000256" key="1">
    <source>
        <dbReference type="ARBA" id="ARBA00004141"/>
    </source>
</evidence>
<feature type="transmembrane region" description="Helical" evidence="5">
    <location>
        <begin position="123"/>
        <end position="140"/>
    </location>
</feature>
<dbReference type="PROSITE" id="PS50850">
    <property type="entry name" value="MFS"/>
    <property type="match status" value="1"/>
</dbReference>
<evidence type="ECO:0000256" key="2">
    <source>
        <dbReference type="ARBA" id="ARBA00022692"/>
    </source>
</evidence>
<feature type="transmembrane region" description="Helical" evidence="5">
    <location>
        <begin position="367"/>
        <end position="386"/>
    </location>
</feature>
<keyword evidence="4 5" id="KW-0472">Membrane</keyword>
<comment type="caution">
    <text evidence="7">The sequence shown here is derived from an EMBL/GenBank/DDBJ whole genome shotgun (WGS) entry which is preliminary data.</text>
</comment>
<feature type="transmembrane region" description="Helical" evidence="5">
    <location>
        <begin position="451"/>
        <end position="471"/>
    </location>
</feature>
<dbReference type="InterPro" id="IPR020846">
    <property type="entry name" value="MFS_dom"/>
</dbReference>
<feature type="transmembrane region" description="Helical" evidence="5">
    <location>
        <begin position="15"/>
        <end position="38"/>
    </location>
</feature>
<dbReference type="SUPFAM" id="SSF103473">
    <property type="entry name" value="MFS general substrate transporter"/>
    <property type="match status" value="1"/>
</dbReference>
<organism evidence="7 8">
    <name type="scientific">Amblyomma americanum</name>
    <name type="common">Lone star tick</name>
    <dbReference type="NCBI Taxonomy" id="6943"/>
    <lineage>
        <taxon>Eukaryota</taxon>
        <taxon>Metazoa</taxon>
        <taxon>Ecdysozoa</taxon>
        <taxon>Arthropoda</taxon>
        <taxon>Chelicerata</taxon>
        <taxon>Arachnida</taxon>
        <taxon>Acari</taxon>
        <taxon>Parasitiformes</taxon>
        <taxon>Ixodida</taxon>
        <taxon>Ixodoidea</taxon>
        <taxon>Ixodidae</taxon>
        <taxon>Amblyomminae</taxon>
        <taxon>Amblyomma</taxon>
    </lineage>
</organism>
<dbReference type="InterPro" id="IPR036259">
    <property type="entry name" value="MFS_trans_sf"/>
</dbReference>
<name>A0AAQ4EB05_AMBAM</name>
<evidence type="ECO:0000256" key="3">
    <source>
        <dbReference type="ARBA" id="ARBA00022989"/>
    </source>
</evidence>
<sequence length="498" mass="52661">MVSVPEWGLAPMQRLLALLVASSNFFLAFNTIGSAFVLPGGLPIRCGDSWNRNACTALHLGACGRIEFEPSDAYGRRTAVHEFGLVCERRWLVPLCQCLSMAGLALGALAFGRLSDRNGRRSALLCGAAVHAVGCLGAVAAPSAPVYALCRLLTSVGAASAPSLDVLLVESLEPRLRYVDSVAISAGFSLGAVCAAWLSPALPSWRGLHALMLLNAALILACSGLVHESARWLLSRGRLDEAQRVVASSARFNGLPEGEVQRLVLGMAADAPKDGASVTARPLCDLFRSRTLRFYTIFMWFQQRLESVHAVMQATVLGMSYYTSSLTGTEIGGSSPQLDFSLLYAAELTCNLLGCAAASRLPRKPSLTALALALAAAHTLLALALGRYVLRLAAALLVKGLVSSQVLLCLLHVNETYPTGLRAFGVSAFQCLSWAAASLEPFARDVLGPAVLALAYATALVACAMMGLCLLRETLTSSLGVVEEPPAAVREAQDAERF</sequence>
<dbReference type="AlphaFoldDB" id="A0AAQ4EB05"/>
<dbReference type="InterPro" id="IPR005828">
    <property type="entry name" value="MFS_sugar_transport-like"/>
</dbReference>
<feature type="transmembrane region" description="Helical" evidence="5">
    <location>
        <begin position="181"/>
        <end position="202"/>
    </location>
</feature>
<dbReference type="EMBL" id="JARKHS020019301">
    <property type="protein sequence ID" value="KAK8771788.1"/>
    <property type="molecule type" value="Genomic_DNA"/>
</dbReference>
<accession>A0AAQ4EB05</accession>
<keyword evidence="8" id="KW-1185">Reference proteome</keyword>
<dbReference type="GO" id="GO:0022857">
    <property type="term" value="F:transmembrane transporter activity"/>
    <property type="evidence" value="ECO:0007669"/>
    <property type="project" value="InterPro"/>
</dbReference>
<dbReference type="Gene3D" id="1.20.1250.20">
    <property type="entry name" value="MFS general substrate transporter like domains"/>
    <property type="match status" value="1"/>
</dbReference>
<dbReference type="GO" id="GO:0016020">
    <property type="term" value="C:membrane"/>
    <property type="evidence" value="ECO:0007669"/>
    <property type="project" value="UniProtKB-SubCell"/>
</dbReference>
<evidence type="ECO:0000256" key="5">
    <source>
        <dbReference type="SAM" id="Phobius"/>
    </source>
</evidence>
<comment type="subcellular location">
    <subcellularLocation>
        <location evidence="1">Membrane</location>
        <topology evidence="1">Multi-pass membrane protein</topology>
    </subcellularLocation>
</comment>
<proteinExistence type="predicted"/>
<keyword evidence="3 5" id="KW-1133">Transmembrane helix</keyword>
<dbReference type="Proteomes" id="UP001321473">
    <property type="component" value="Unassembled WGS sequence"/>
</dbReference>
<gene>
    <name evidence="7" type="ORF">V5799_024967</name>
</gene>
<protein>
    <recommendedName>
        <fullName evidence="6">Major facilitator superfamily (MFS) profile domain-containing protein</fullName>
    </recommendedName>
</protein>
<feature type="transmembrane region" description="Helical" evidence="5">
    <location>
        <begin position="208"/>
        <end position="226"/>
    </location>
</feature>
<evidence type="ECO:0000313" key="8">
    <source>
        <dbReference type="Proteomes" id="UP001321473"/>
    </source>
</evidence>
<feature type="transmembrane region" description="Helical" evidence="5">
    <location>
        <begin position="91"/>
        <end position="111"/>
    </location>
</feature>
<feature type="domain" description="Major facilitator superfamily (MFS) profile" evidence="6">
    <location>
        <begin position="17"/>
        <end position="475"/>
    </location>
</feature>
<dbReference type="PANTHER" id="PTHR24064">
    <property type="entry name" value="SOLUTE CARRIER FAMILY 22 MEMBER"/>
    <property type="match status" value="1"/>
</dbReference>
<evidence type="ECO:0000259" key="6">
    <source>
        <dbReference type="PROSITE" id="PS50850"/>
    </source>
</evidence>
<reference evidence="7 8" key="1">
    <citation type="journal article" date="2023" name="Arcadia Sci">
        <title>De novo assembly of a long-read Amblyomma americanum tick genome.</title>
        <authorList>
            <person name="Chou S."/>
            <person name="Poskanzer K.E."/>
            <person name="Rollins M."/>
            <person name="Thuy-Boun P.S."/>
        </authorList>
    </citation>
    <scope>NUCLEOTIDE SEQUENCE [LARGE SCALE GENOMIC DNA]</scope>
    <source>
        <strain evidence="7">F_SG_1</strain>
        <tissue evidence="7">Salivary glands</tissue>
    </source>
</reference>